<accession>A0ABP7F5R0</accession>
<dbReference type="Gene3D" id="3.40.50.10540">
    <property type="entry name" value="Crotonobetainyl-coa:carnitine coa-transferase, domain 1"/>
    <property type="match status" value="1"/>
</dbReference>
<organism evidence="2 3">
    <name type="scientific">Salinactinospora qingdaonensis</name>
    <dbReference type="NCBI Taxonomy" id="702744"/>
    <lineage>
        <taxon>Bacteria</taxon>
        <taxon>Bacillati</taxon>
        <taxon>Actinomycetota</taxon>
        <taxon>Actinomycetes</taxon>
        <taxon>Streptosporangiales</taxon>
        <taxon>Nocardiopsidaceae</taxon>
        <taxon>Salinactinospora</taxon>
    </lineage>
</organism>
<evidence type="ECO:0000313" key="2">
    <source>
        <dbReference type="EMBL" id="GAA3731777.1"/>
    </source>
</evidence>
<reference evidence="3" key="1">
    <citation type="journal article" date="2019" name="Int. J. Syst. Evol. Microbiol.">
        <title>The Global Catalogue of Microorganisms (GCM) 10K type strain sequencing project: providing services to taxonomists for standard genome sequencing and annotation.</title>
        <authorList>
            <consortium name="The Broad Institute Genomics Platform"/>
            <consortium name="The Broad Institute Genome Sequencing Center for Infectious Disease"/>
            <person name="Wu L."/>
            <person name="Ma J."/>
        </authorList>
    </citation>
    <scope>NUCLEOTIDE SEQUENCE [LARGE SCALE GENOMIC DNA]</scope>
    <source>
        <strain evidence="3">JCM 17137</strain>
    </source>
</reference>
<name>A0ABP7F5R0_9ACTN</name>
<dbReference type="InterPro" id="IPR050483">
    <property type="entry name" value="CoA-transferase_III_domain"/>
</dbReference>
<evidence type="ECO:0000256" key="1">
    <source>
        <dbReference type="ARBA" id="ARBA00022679"/>
    </source>
</evidence>
<dbReference type="Gene3D" id="3.30.1540.10">
    <property type="entry name" value="formyl-coa transferase, domain 3"/>
    <property type="match status" value="1"/>
</dbReference>
<dbReference type="InterPro" id="IPR023606">
    <property type="entry name" value="CoA-Trfase_III_dom_1_sf"/>
</dbReference>
<keyword evidence="3" id="KW-1185">Reference proteome</keyword>
<dbReference type="Pfam" id="PF02515">
    <property type="entry name" value="CoA_transf_3"/>
    <property type="match status" value="1"/>
</dbReference>
<dbReference type="GO" id="GO:0016740">
    <property type="term" value="F:transferase activity"/>
    <property type="evidence" value="ECO:0007669"/>
    <property type="project" value="UniProtKB-KW"/>
</dbReference>
<proteinExistence type="predicted"/>
<dbReference type="EMBL" id="BAABDD010000003">
    <property type="protein sequence ID" value="GAA3731777.1"/>
    <property type="molecule type" value="Genomic_DNA"/>
</dbReference>
<sequence>MVESTSAPPLEGIRVIEMGSLIAGPFCGQLLADYGAEVIKCEPPEVGDPMRQWGREKARGRALWWPIIARNKKSVTLNLRTTEGQELARELARGADVVLENFRPGTMEKWGLGFDALSALNPGLIMVRVSGFGQNGPYATRPGYGAIAEAMGGLRYVVGDPASPPSRVGISLGDSLAATFATMGTLLALRSRERTGTGQVVDAAIYEAVLALMESLVPEYALADFVRERSGPILPNVAPSNVYPTKDGAMVLIAANQDTVFRRLAEAMGRPELGADERYAGHTARGQHQAELDALIADWTRTLSAGELTDTLLRHSIPVGQIYRAPEMLADPHFTERESIISRPDPDLGDVPMQNVFPRLAATPGTVRHVGPALGEHNDEVYQGLLGLSRERYDALRTAGTI</sequence>
<evidence type="ECO:0000313" key="3">
    <source>
        <dbReference type="Proteomes" id="UP001500908"/>
    </source>
</evidence>
<protein>
    <submittedName>
        <fullName evidence="2">CoA transferase</fullName>
    </submittedName>
</protein>
<gene>
    <name evidence="2" type="ORF">GCM10022402_10610</name>
</gene>
<dbReference type="SUPFAM" id="SSF89796">
    <property type="entry name" value="CoA-transferase family III (CaiB/BaiF)"/>
    <property type="match status" value="1"/>
</dbReference>
<dbReference type="RefSeq" id="WP_344967858.1">
    <property type="nucleotide sequence ID" value="NZ_BAABDD010000003.1"/>
</dbReference>
<keyword evidence="1 2" id="KW-0808">Transferase</keyword>
<dbReference type="PANTHER" id="PTHR48207:SF3">
    <property type="entry name" value="SUCCINATE--HYDROXYMETHYLGLUTARATE COA-TRANSFERASE"/>
    <property type="match status" value="1"/>
</dbReference>
<dbReference type="InterPro" id="IPR003673">
    <property type="entry name" value="CoA-Trfase_fam_III"/>
</dbReference>
<dbReference type="PANTHER" id="PTHR48207">
    <property type="entry name" value="SUCCINATE--HYDROXYMETHYLGLUTARATE COA-TRANSFERASE"/>
    <property type="match status" value="1"/>
</dbReference>
<dbReference type="Proteomes" id="UP001500908">
    <property type="component" value="Unassembled WGS sequence"/>
</dbReference>
<comment type="caution">
    <text evidence="2">The sequence shown here is derived from an EMBL/GenBank/DDBJ whole genome shotgun (WGS) entry which is preliminary data.</text>
</comment>
<dbReference type="InterPro" id="IPR044855">
    <property type="entry name" value="CoA-Trfase_III_dom3_sf"/>
</dbReference>